<sequence length="221" mass="23722">MTHAYQGVLFDLDGTLLDTAPDLGRATNVALQQYGYPPISMTTAGQVSSHGTAGLLGAALGAHYARTDVAPLRAALLNAYRQAISVDTRAFDQIDALIQALDHAQIPWGIMTNKPGWLTTPLLAEWPLFRHSKSQISGDTLTVAKPHPEPLLLAAEQIGVQPEKILYIGDAERDMVAAQRAGMTGVVALWGYLSAQDQPERWPAQHAIESPLAILDLVGLS</sequence>
<dbReference type="PANTHER" id="PTHR43434">
    <property type="entry name" value="PHOSPHOGLYCOLATE PHOSPHATASE"/>
    <property type="match status" value="1"/>
</dbReference>
<keyword evidence="6" id="KW-1185">Reference proteome</keyword>
<dbReference type="PRINTS" id="PR00413">
    <property type="entry name" value="HADHALOGNASE"/>
</dbReference>
<organism evidence="5 6">
    <name type="scientific">Ferrimonas pelagia</name>
    <dbReference type="NCBI Taxonomy" id="1177826"/>
    <lineage>
        <taxon>Bacteria</taxon>
        <taxon>Pseudomonadati</taxon>
        <taxon>Pseudomonadota</taxon>
        <taxon>Gammaproteobacteria</taxon>
        <taxon>Alteromonadales</taxon>
        <taxon>Ferrimonadaceae</taxon>
        <taxon>Ferrimonas</taxon>
    </lineage>
</organism>
<dbReference type="PANTHER" id="PTHR43434:SF23">
    <property type="entry name" value="PHOSPHOGLYCOLATE PHOSPHATASE"/>
    <property type="match status" value="1"/>
</dbReference>
<dbReference type="SUPFAM" id="SSF56784">
    <property type="entry name" value="HAD-like"/>
    <property type="match status" value="1"/>
</dbReference>
<dbReference type="Gene3D" id="3.40.50.1000">
    <property type="entry name" value="HAD superfamily/HAD-like"/>
    <property type="match status" value="1"/>
</dbReference>
<accession>A0ABP9FIF0</accession>
<dbReference type="InterPro" id="IPR050155">
    <property type="entry name" value="HAD-like_hydrolase_sf"/>
</dbReference>
<evidence type="ECO:0000256" key="4">
    <source>
        <dbReference type="ARBA" id="ARBA00023277"/>
    </source>
</evidence>
<dbReference type="SFLD" id="SFLDG01135">
    <property type="entry name" value="C1.5.6:_HAD__Beta-PGM__Phospha"/>
    <property type="match status" value="1"/>
</dbReference>
<dbReference type="InterPro" id="IPR023214">
    <property type="entry name" value="HAD_sf"/>
</dbReference>
<dbReference type="Pfam" id="PF13419">
    <property type="entry name" value="HAD_2"/>
    <property type="match status" value="1"/>
</dbReference>
<evidence type="ECO:0000313" key="6">
    <source>
        <dbReference type="Proteomes" id="UP001499988"/>
    </source>
</evidence>
<evidence type="ECO:0000256" key="1">
    <source>
        <dbReference type="ARBA" id="ARBA00022723"/>
    </source>
</evidence>
<dbReference type="InterPro" id="IPR006439">
    <property type="entry name" value="HAD-SF_hydro_IA"/>
</dbReference>
<dbReference type="EMBL" id="BAABJZ010000106">
    <property type="protein sequence ID" value="GAA4902877.1"/>
    <property type="molecule type" value="Genomic_DNA"/>
</dbReference>
<dbReference type="Proteomes" id="UP001499988">
    <property type="component" value="Unassembled WGS sequence"/>
</dbReference>
<evidence type="ECO:0000313" key="5">
    <source>
        <dbReference type="EMBL" id="GAA4902877.1"/>
    </source>
</evidence>
<keyword evidence="1" id="KW-0479">Metal-binding</keyword>
<evidence type="ECO:0000256" key="2">
    <source>
        <dbReference type="ARBA" id="ARBA00022801"/>
    </source>
</evidence>
<keyword evidence="4" id="KW-0119">Carbohydrate metabolism</keyword>
<proteinExistence type="predicted"/>
<name>A0ABP9FIF0_9GAMM</name>
<dbReference type="RefSeq" id="WP_345337415.1">
    <property type="nucleotide sequence ID" value="NZ_BAABJZ010000106.1"/>
</dbReference>
<dbReference type="Gene3D" id="1.10.150.240">
    <property type="entry name" value="Putative phosphatase, domain 2"/>
    <property type="match status" value="1"/>
</dbReference>
<dbReference type="NCBIfam" id="TIGR01549">
    <property type="entry name" value="HAD-SF-IA-v1"/>
    <property type="match status" value="1"/>
</dbReference>
<keyword evidence="2" id="KW-0378">Hydrolase</keyword>
<dbReference type="InterPro" id="IPR041492">
    <property type="entry name" value="HAD_2"/>
</dbReference>
<dbReference type="InterPro" id="IPR023198">
    <property type="entry name" value="PGP-like_dom2"/>
</dbReference>
<evidence type="ECO:0000256" key="3">
    <source>
        <dbReference type="ARBA" id="ARBA00022842"/>
    </source>
</evidence>
<dbReference type="InterPro" id="IPR036412">
    <property type="entry name" value="HAD-like_sf"/>
</dbReference>
<protein>
    <submittedName>
        <fullName evidence="5">Phosphoglycolate phosphatase</fullName>
    </submittedName>
</protein>
<dbReference type="SFLD" id="SFLDG01129">
    <property type="entry name" value="C1.5:_HAD__Beta-PGM__Phosphata"/>
    <property type="match status" value="1"/>
</dbReference>
<comment type="caution">
    <text evidence="5">The sequence shown here is derived from an EMBL/GenBank/DDBJ whole genome shotgun (WGS) entry which is preliminary data.</text>
</comment>
<dbReference type="SFLD" id="SFLDS00003">
    <property type="entry name" value="Haloacid_Dehalogenase"/>
    <property type="match status" value="1"/>
</dbReference>
<keyword evidence="3" id="KW-0460">Magnesium</keyword>
<gene>
    <name evidence="5" type="primary">gph</name>
    <name evidence="5" type="ORF">GCM10023333_41250</name>
</gene>
<reference evidence="6" key="1">
    <citation type="journal article" date="2019" name="Int. J. Syst. Evol. Microbiol.">
        <title>The Global Catalogue of Microorganisms (GCM) 10K type strain sequencing project: providing services to taxonomists for standard genome sequencing and annotation.</title>
        <authorList>
            <consortium name="The Broad Institute Genomics Platform"/>
            <consortium name="The Broad Institute Genome Sequencing Center for Infectious Disease"/>
            <person name="Wu L."/>
            <person name="Ma J."/>
        </authorList>
    </citation>
    <scope>NUCLEOTIDE SEQUENCE [LARGE SCALE GENOMIC DNA]</scope>
    <source>
        <strain evidence="6">JCM 18401</strain>
    </source>
</reference>
<dbReference type="NCBIfam" id="TIGR01509">
    <property type="entry name" value="HAD-SF-IA-v3"/>
    <property type="match status" value="1"/>
</dbReference>